<feature type="compositionally biased region" description="Low complexity" evidence="1">
    <location>
        <begin position="160"/>
        <end position="179"/>
    </location>
</feature>
<keyword evidence="3" id="KW-1185">Reference proteome</keyword>
<comment type="caution">
    <text evidence="2">The sequence shown here is derived from an EMBL/GenBank/DDBJ whole genome shotgun (WGS) entry which is preliminary data.</text>
</comment>
<dbReference type="AlphaFoldDB" id="A0A8K0L6D4"/>
<protein>
    <submittedName>
        <fullName evidence="2">Uncharacterized protein</fullName>
    </submittedName>
</protein>
<proteinExistence type="predicted"/>
<reference evidence="2" key="1">
    <citation type="submission" date="2021-07" db="EMBL/GenBank/DDBJ databases">
        <title>Elsinoe batatas strain:CRI-CJ2 Genome sequencing and assembly.</title>
        <authorList>
            <person name="Huang L."/>
        </authorList>
    </citation>
    <scope>NUCLEOTIDE SEQUENCE</scope>
    <source>
        <strain evidence="2">CRI-CJ2</strain>
    </source>
</reference>
<dbReference type="OrthoDB" id="5285218at2759"/>
<name>A0A8K0L6D4_9PEZI</name>
<dbReference type="Proteomes" id="UP000809789">
    <property type="component" value="Unassembled WGS sequence"/>
</dbReference>
<organism evidence="2 3">
    <name type="scientific">Elsinoe batatas</name>
    <dbReference type="NCBI Taxonomy" id="2601811"/>
    <lineage>
        <taxon>Eukaryota</taxon>
        <taxon>Fungi</taxon>
        <taxon>Dikarya</taxon>
        <taxon>Ascomycota</taxon>
        <taxon>Pezizomycotina</taxon>
        <taxon>Dothideomycetes</taxon>
        <taxon>Dothideomycetidae</taxon>
        <taxon>Myriangiales</taxon>
        <taxon>Elsinoaceae</taxon>
        <taxon>Elsinoe</taxon>
    </lineage>
</organism>
<evidence type="ECO:0000313" key="3">
    <source>
        <dbReference type="Proteomes" id="UP000809789"/>
    </source>
</evidence>
<feature type="region of interest" description="Disordered" evidence="1">
    <location>
        <begin position="139"/>
        <end position="199"/>
    </location>
</feature>
<sequence>MSIPAPSAGCALVCSSCAYSTPTDRLSFLSLCLIVNRFARHIHKACTRSKQSLISSDRQITPASSLHLTTHKPVPNRTHLTHLNLPHLNSSKMGLITTLRSKYELYRLEQRYTRRDKRTTFASGAVYVDGEYIYANGTPAANPGEGAGEEGPWSPRGNNSGSASPAGSGPSSPMSQAPSEGGKGPWGRMPEFPGSSSSR</sequence>
<dbReference type="EMBL" id="JAESVG020000003">
    <property type="protein sequence ID" value="KAG8629334.1"/>
    <property type="molecule type" value="Genomic_DNA"/>
</dbReference>
<accession>A0A8K0L6D4</accession>
<evidence type="ECO:0000256" key="1">
    <source>
        <dbReference type="SAM" id="MobiDB-lite"/>
    </source>
</evidence>
<gene>
    <name evidence="2" type="ORF">KVT40_003199</name>
</gene>
<evidence type="ECO:0000313" key="2">
    <source>
        <dbReference type="EMBL" id="KAG8629334.1"/>
    </source>
</evidence>